<dbReference type="Proteomes" id="UP000025061">
    <property type="component" value="Unassembled WGS sequence"/>
</dbReference>
<reference evidence="5 6" key="1">
    <citation type="submission" date="2013-04" db="EMBL/GenBank/DDBJ databases">
        <title>Hyphomonas hirschiana VP5 Genome Sequencing.</title>
        <authorList>
            <person name="Lai Q."/>
            <person name="Shao Z."/>
        </authorList>
    </citation>
    <scope>NUCLEOTIDE SEQUENCE [LARGE SCALE GENOMIC DNA]</scope>
    <source>
        <strain evidence="5 6">VP5</strain>
    </source>
</reference>
<dbReference type="SUPFAM" id="SSF57716">
    <property type="entry name" value="Glucocorticoid receptor-like (DNA-binding domain)"/>
    <property type="match status" value="1"/>
</dbReference>
<dbReference type="Pfam" id="PF03884">
    <property type="entry name" value="YacG"/>
    <property type="match status" value="1"/>
</dbReference>
<comment type="subunit">
    <text evidence="3">Interacts with GyrB.</text>
</comment>
<feature type="binding site" evidence="3">
    <location>
        <position position="30"/>
    </location>
    <ligand>
        <name>Zn(2+)</name>
        <dbReference type="ChEBI" id="CHEBI:29105"/>
    </ligand>
</feature>
<dbReference type="PANTHER" id="PTHR36150">
    <property type="entry name" value="DNA GYRASE INHIBITOR YACG"/>
    <property type="match status" value="1"/>
</dbReference>
<dbReference type="AlphaFoldDB" id="A0A059FPN6"/>
<feature type="binding site" evidence="3">
    <location>
        <position position="17"/>
    </location>
    <ligand>
        <name>Zn(2+)</name>
        <dbReference type="ChEBI" id="CHEBI:29105"/>
    </ligand>
</feature>
<dbReference type="GO" id="GO:0006355">
    <property type="term" value="P:regulation of DNA-templated transcription"/>
    <property type="evidence" value="ECO:0007669"/>
    <property type="project" value="InterPro"/>
</dbReference>
<dbReference type="InterPro" id="IPR013088">
    <property type="entry name" value="Znf_NHR/GATA"/>
</dbReference>
<comment type="similarity">
    <text evidence="3">Belongs to the DNA gyrase inhibitor YacG family.</text>
</comment>
<dbReference type="Gene3D" id="3.30.50.10">
    <property type="entry name" value="Erythroid Transcription Factor GATA-1, subunit A"/>
    <property type="match status" value="1"/>
</dbReference>
<comment type="caution">
    <text evidence="5">The sequence shown here is derived from an EMBL/GenBank/DDBJ whole genome shotgun (WGS) entry which is preliminary data.</text>
</comment>
<feature type="region of interest" description="Disordered" evidence="4">
    <location>
        <begin position="54"/>
        <end position="73"/>
    </location>
</feature>
<protein>
    <recommendedName>
        <fullName evidence="3">DNA gyrase inhibitor YacG</fullName>
    </recommendedName>
</protein>
<comment type="function">
    <text evidence="3">Inhibits all the catalytic activities of DNA gyrase by preventing its interaction with DNA. Acts by binding directly to the C-terminal domain of GyrB, which probably disrupts DNA binding by the gyrase.</text>
</comment>
<feature type="binding site" evidence="3">
    <location>
        <position position="34"/>
    </location>
    <ligand>
        <name>Zn(2+)</name>
        <dbReference type="ChEBI" id="CHEBI:29105"/>
    </ligand>
</feature>
<evidence type="ECO:0000256" key="2">
    <source>
        <dbReference type="ARBA" id="ARBA00022833"/>
    </source>
</evidence>
<evidence type="ECO:0000313" key="6">
    <source>
        <dbReference type="Proteomes" id="UP000025061"/>
    </source>
</evidence>
<dbReference type="GO" id="GO:0008657">
    <property type="term" value="F:DNA topoisomerase type II (double strand cut, ATP-hydrolyzing) inhibitor activity"/>
    <property type="evidence" value="ECO:0007669"/>
    <property type="project" value="UniProtKB-UniRule"/>
</dbReference>
<accession>A0A059FPN6</accession>
<evidence type="ECO:0000256" key="4">
    <source>
        <dbReference type="SAM" id="MobiDB-lite"/>
    </source>
</evidence>
<dbReference type="GO" id="GO:0008270">
    <property type="term" value="F:zinc ion binding"/>
    <property type="evidence" value="ECO:0007669"/>
    <property type="project" value="UniProtKB-UniRule"/>
</dbReference>
<evidence type="ECO:0000313" key="5">
    <source>
        <dbReference type="EMBL" id="KCZ92481.1"/>
    </source>
</evidence>
<proteinExistence type="inferred from homology"/>
<keyword evidence="2 3" id="KW-0862">Zinc</keyword>
<dbReference type="HAMAP" id="MF_00649">
    <property type="entry name" value="DNA_gyrase_inhibitor_YacG"/>
    <property type="match status" value="1"/>
</dbReference>
<sequence>MSKPVNPSQRTPLCARCRKQAVAAEYRPFCSKRCADADLGQWLKGGYVIPGAAAEQADDTAGPGAAEDDTDSH</sequence>
<gene>
    <name evidence="3" type="primary">yacG</name>
    <name evidence="5" type="ORF">HHI_10886</name>
</gene>
<name>A0A059FPN6_9PROT</name>
<comment type="cofactor">
    <cofactor evidence="3">
        <name>Zn(2+)</name>
        <dbReference type="ChEBI" id="CHEBI:29105"/>
    </cofactor>
    <text evidence="3">Binds 1 zinc ion.</text>
</comment>
<dbReference type="InterPro" id="IPR005584">
    <property type="entry name" value="DNA_gyrase_inhibitor_YacG"/>
</dbReference>
<dbReference type="SMR" id="A0A059FPN6"/>
<evidence type="ECO:0000256" key="1">
    <source>
        <dbReference type="ARBA" id="ARBA00022723"/>
    </source>
</evidence>
<dbReference type="PATRIC" id="fig|1280951.3.peg.2195"/>
<organism evidence="5 6">
    <name type="scientific">Hyphomonas hirschiana VP5</name>
    <dbReference type="NCBI Taxonomy" id="1280951"/>
    <lineage>
        <taxon>Bacteria</taxon>
        <taxon>Pseudomonadati</taxon>
        <taxon>Pseudomonadota</taxon>
        <taxon>Alphaproteobacteria</taxon>
        <taxon>Hyphomonadales</taxon>
        <taxon>Hyphomonadaceae</taxon>
        <taxon>Hyphomonas</taxon>
    </lineage>
</organism>
<keyword evidence="6" id="KW-1185">Reference proteome</keyword>
<dbReference type="PANTHER" id="PTHR36150:SF1">
    <property type="entry name" value="DNA GYRASE INHIBITOR YACG"/>
    <property type="match status" value="1"/>
</dbReference>
<keyword evidence="1 3" id="KW-0479">Metal-binding</keyword>
<feature type="binding site" evidence="3">
    <location>
        <position position="14"/>
    </location>
    <ligand>
        <name>Zn(2+)</name>
        <dbReference type="ChEBI" id="CHEBI:29105"/>
    </ligand>
</feature>
<dbReference type="EMBL" id="ARYI01000009">
    <property type="protein sequence ID" value="KCZ92481.1"/>
    <property type="molecule type" value="Genomic_DNA"/>
</dbReference>
<evidence type="ECO:0000256" key="3">
    <source>
        <dbReference type="HAMAP-Rule" id="MF_00649"/>
    </source>
</evidence>
<dbReference type="RefSeq" id="WP_011646736.1">
    <property type="nucleotide sequence ID" value="NZ_ARYI01000009.1"/>
</dbReference>